<evidence type="ECO:0000313" key="1">
    <source>
        <dbReference type="EMBL" id="GMA95325.1"/>
    </source>
</evidence>
<dbReference type="Proteomes" id="UP001157034">
    <property type="component" value="Unassembled WGS sequence"/>
</dbReference>
<sequence>MRSRGRLHEAESAVNEFRFELRSELRQLAAEGRLESSVVDLLRTGLTSLRREVIGAARNGS</sequence>
<keyword evidence="2" id="KW-1185">Reference proteome</keyword>
<reference evidence="2" key="1">
    <citation type="journal article" date="2019" name="Int. J. Syst. Evol. Microbiol.">
        <title>The Global Catalogue of Microorganisms (GCM) 10K type strain sequencing project: providing services to taxonomists for standard genome sequencing and annotation.</title>
        <authorList>
            <consortium name="The Broad Institute Genomics Platform"/>
            <consortium name="The Broad Institute Genome Sequencing Center for Infectious Disease"/>
            <person name="Wu L."/>
            <person name="Ma J."/>
        </authorList>
    </citation>
    <scope>NUCLEOTIDE SEQUENCE [LARGE SCALE GENOMIC DNA]</scope>
    <source>
        <strain evidence="2">NBRC 108894</strain>
    </source>
</reference>
<organism evidence="1 2">
    <name type="scientific">Pseudolysinimonas kribbensis</name>
    <dbReference type="NCBI Taxonomy" id="433641"/>
    <lineage>
        <taxon>Bacteria</taxon>
        <taxon>Bacillati</taxon>
        <taxon>Actinomycetota</taxon>
        <taxon>Actinomycetes</taxon>
        <taxon>Micrococcales</taxon>
        <taxon>Microbacteriaceae</taxon>
        <taxon>Pseudolysinimonas</taxon>
    </lineage>
</organism>
<proteinExistence type="predicted"/>
<protein>
    <submittedName>
        <fullName evidence="1">Uncharacterized protein</fullName>
    </submittedName>
</protein>
<comment type="caution">
    <text evidence="1">The sequence shown here is derived from an EMBL/GenBank/DDBJ whole genome shotgun (WGS) entry which is preliminary data.</text>
</comment>
<dbReference type="EMBL" id="BSVB01000001">
    <property type="protein sequence ID" value="GMA95325.1"/>
    <property type="molecule type" value="Genomic_DNA"/>
</dbReference>
<name>A0ABQ6K3W7_9MICO</name>
<accession>A0ABQ6K3W7</accession>
<evidence type="ECO:0000313" key="2">
    <source>
        <dbReference type="Proteomes" id="UP001157034"/>
    </source>
</evidence>
<gene>
    <name evidence="1" type="ORF">GCM10025881_21490</name>
</gene>